<reference evidence="12 13" key="1">
    <citation type="journal article" date="2011" name="J. Bacteriol.">
        <title>Complete genome sequence of Amycolicicoccus subflavus DQS3-9A1T, an actinomycete isolated from crude oil-polluted soil.</title>
        <authorList>
            <person name="Cai M."/>
            <person name="Chen W.M."/>
            <person name="Nie Y."/>
            <person name="Chi C.Q."/>
            <person name="Wang Y.N."/>
            <person name="Tang Y.Q."/>
            <person name="Li G.Y."/>
            <person name="Wu X.L."/>
        </authorList>
    </citation>
    <scope>NUCLEOTIDE SEQUENCE [LARGE SCALE GENOMIC DNA]</scope>
    <source>
        <strain evidence="13">DSM 45089 / DQS3-9A1</strain>
    </source>
</reference>
<dbReference type="InterPro" id="IPR006000">
    <property type="entry name" value="Xylulokinase"/>
</dbReference>
<dbReference type="AlphaFoldDB" id="F6EMU2"/>
<evidence type="ECO:0000313" key="12">
    <source>
        <dbReference type="EMBL" id="AEF42834.1"/>
    </source>
</evidence>
<evidence type="ECO:0000256" key="4">
    <source>
        <dbReference type="ARBA" id="ARBA00022741"/>
    </source>
</evidence>
<proteinExistence type="inferred from homology"/>
<dbReference type="KEGG" id="asd:AS9A_4401"/>
<name>F6EMU2_HOYSD</name>
<dbReference type="InterPro" id="IPR018484">
    <property type="entry name" value="FGGY_N"/>
</dbReference>
<organism evidence="12 13">
    <name type="scientific">Hoyosella subflava (strain DSM 45089 / JCM 17490 / NBRC 109087 / DQS3-9A1)</name>
    <name type="common">Amycolicicoccus subflavus</name>
    <dbReference type="NCBI Taxonomy" id="443218"/>
    <lineage>
        <taxon>Bacteria</taxon>
        <taxon>Bacillati</taxon>
        <taxon>Actinomycetota</taxon>
        <taxon>Actinomycetes</taxon>
        <taxon>Mycobacteriales</taxon>
        <taxon>Hoyosellaceae</taxon>
        <taxon>Hoyosella</taxon>
    </lineage>
</organism>
<keyword evidence="5 8" id="KW-0418">Kinase</keyword>
<dbReference type="PROSITE" id="PS00445">
    <property type="entry name" value="FGGY_KINASES_2"/>
    <property type="match status" value="1"/>
</dbReference>
<feature type="site" description="Important for activity" evidence="8">
    <location>
        <position position="34"/>
    </location>
</feature>
<dbReference type="Proteomes" id="UP000009235">
    <property type="component" value="Chromosome"/>
</dbReference>
<protein>
    <recommendedName>
        <fullName evidence="8">Xylulose kinase</fullName>
        <shortName evidence="8">Xylulokinase</shortName>
        <ecNumber evidence="8">2.7.1.17</ecNumber>
    </recommendedName>
</protein>
<evidence type="ECO:0000256" key="8">
    <source>
        <dbReference type="HAMAP-Rule" id="MF_02220"/>
    </source>
</evidence>
<feature type="domain" description="Carbohydrate kinase FGGY N-terminal" evidence="10">
    <location>
        <begin position="30"/>
        <end position="250"/>
    </location>
</feature>
<dbReference type="InterPro" id="IPR050406">
    <property type="entry name" value="FGGY_Carb_Kinase"/>
</dbReference>
<keyword evidence="7 8" id="KW-0119">Carbohydrate metabolism</keyword>
<feature type="binding site" evidence="8">
    <location>
        <begin position="97"/>
        <end position="98"/>
    </location>
    <ligand>
        <name>substrate</name>
    </ligand>
</feature>
<dbReference type="InterPro" id="IPR000577">
    <property type="entry name" value="Carb_kinase_FGGY"/>
</dbReference>
<dbReference type="InterPro" id="IPR018483">
    <property type="entry name" value="Carb_kinase_FGGY_CS"/>
</dbReference>
<dbReference type="PANTHER" id="PTHR43095">
    <property type="entry name" value="SUGAR KINASE"/>
    <property type="match status" value="1"/>
</dbReference>
<evidence type="ECO:0000256" key="7">
    <source>
        <dbReference type="ARBA" id="ARBA00023277"/>
    </source>
</evidence>
<dbReference type="PANTHER" id="PTHR43095:SF5">
    <property type="entry name" value="XYLULOSE KINASE"/>
    <property type="match status" value="1"/>
</dbReference>
<dbReference type="HOGENOM" id="CLU_009281_12_0_11"/>
<evidence type="ECO:0000256" key="9">
    <source>
        <dbReference type="RuleBase" id="RU003733"/>
    </source>
</evidence>
<feature type="active site" description="Proton acceptor" evidence="8">
    <location>
        <position position="253"/>
    </location>
</feature>
<dbReference type="Gene3D" id="3.30.420.40">
    <property type="match status" value="2"/>
</dbReference>
<comment type="similarity">
    <text evidence="1 8 9">Belongs to the FGGY kinase family.</text>
</comment>
<feature type="domain" description="Carbohydrate kinase FGGY C-terminal" evidence="11">
    <location>
        <begin position="270"/>
        <end position="450"/>
    </location>
</feature>
<keyword evidence="6 8" id="KW-0067">ATP-binding</keyword>
<evidence type="ECO:0000259" key="11">
    <source>
        <dbReference type="Pfam" id="PF02782"/>
    </source>
</evidence>
<keyword evidence="2 8" id="KW-0859">Xylose metabolism</keyword>
<evidence type="ECO:0000259" key="10">
    <source>
        <dbReference type="Pfam" id="PF00370"/>
    </source>
</evidence>
<dbReference type="Pfam" id="PF02782">
    <property type="entry name" value="FGGY_C"/>
    <property type="match status" value="1"/>
</dbReference>
<evidence type="ECO:0000256" key="5">
    <source>
        <dbReference type="ARBA" id="ARBA00022777"/>
    </source>
</evidence>
<dbReference type="SUPFAM" id="SSF53067">
    <property type="entry name" value="Actin-like ATPase domain"/>
    <property type="match status" value="2"/>
</dbReference>
<evidence type="ECO:0000256" key="6">
    <source>
        <dbReference type="ARBA" id="ARBA00022840"/>
    </source>
</evidence>
<dbReference type="GO" id="GO:0005524">
    <property type="term" value="F:ATP binding"/>
    <property type="evidence" value="ECO:0007669"/>
    <property type="project" value="UniProtKB-UniRule"/>
</dbReference>
<dbReference type="InterPro" id="IPR043129">
    <property type="entry name" value="ATPase_NBD"/>
</dbReference>
<dbReference type="HAMAP" id="MF_02220">
    <property type="entry name" value="XylB"/>
    <property type="match status" value="1"/>
</dbReference>
<evidence type="ECO:0000256" key="1">
    <source>
        <dbReference type="ARBA" id="ARBA00009156"/>
    </source>
</evidence>
<keyword evidence="4 8" id="KW-0547">Nucleotide-binding</keyword>
<gene>
    <name evidence="8" type="primary">xylB</name>
    <name evidence="12" type="ordered locus">AS9A_4401</name>
</gene>
<keyword evidence="13" id="KW-1185">Reference proteome</keyword>
<dbReference type="EC" id="2.7.1.17" evidence="8"/>
<comment type="catalytic activity">
    <reaction evidence="8">
        <text>D-xylulose + ATP = D-xylulose 5-phosphate + ADP + H(+)</text>
        <dbReference type="Rhea" id="RHEA:10964"/>
        <dbReference type="ChEBI" id="CHEBI:15378"/>
        <dbReference type="ChEBI" id="CHEBI:17140"/>
        <dbReference type="ChEBI" id="CHEBI:30616"/>
        <dbReference type="ChEBI" id="CHEBI:57737"/>
        <dbReference type="ChEBI" id="CHEBI:456216"/>
        <dbReference type="EC" id="2.7.1.17"/>
    </reaction>
</comment>
<sequence>MNPGQAAGIAAPAVVKRVTGPGRLEQVTLVAGIDSSTQSCKVLICDAESGRVVREGRATHPVGTEVDPAYWARALDEATHAAGGLGDVAALSVGAQQHGMVCLDESGDIVRSALLWNDVRSAQAATSLIDDLGSPGRWADAVGVVPLAAITVSKLRWLADTEPRNADRTAAVCLPHDWLSWQLSIQTDVSDLATDRSDASGTGYFSAAANQYRRDLLTLATRGRDYVLPRVAGPNEQIGETTWGAPIAPGAGDNAGAALALDAGEGDVIVSVGTSGVVSAISSTAAHDPGGFVAGFADATGRHLPLVCTLNGARVLDAAASMLNVDYSELSRLALSAPAGADGLVMVPYLEGERTPNRPNATGAVHGLRLSNSTPAHFARAAIEGLLCGLAEGIDHLVSQGVKVQRILLVGGGAKSEALCALAPSVFGAPVVVPQPGEYVATGAARQAAWVLKGTTEPPVWEQPANATYEADPAQHVRDRYAEVRDLTEGMA</sequence>
<accession>F6EMU2</accession>
<evidence type="ECO:0000313" key="13">
    <source>
        <dbReference type="Proteomes" id="UP000009235"/>
    </source>
</evidence>
<dbReference type="Pfam" id="PF00370">
    <property type="entry name" value="FGGY_N"/>
    <property type="match status" value="1"/>
</dbReference>
<keyword evidence="3 8" id="KW-0808">Transferase</keyword>
<dbReference type="GO" id="GO:0042732">
    <property type="term" value="P:D-xylose metabolic process"/>
    <property type="evidence" value="ECO:0007669"/>
    <property type="project" value="UniProtKB-KW"/>
</dbReference>
<dbReference type="GO" id="GO:0004856">
    <property type="term" value="F:D-xylulokinase activity"/>
    <property type="evidence" value="ECO:0007669"/>
    <property type="project" value="UniProtKB-UniRule"/>
</dbReference>
<dbReference type="eggNOG" id="COG1070">
    <property type="taxonomic scope" value="Bacteria"/>
</dbReference>
<evidence type="ECO:0000256" key="2">
    <source>
        <dbReference type="ARBA" id="ARBA00022629"/>
    </source>
</evidence>
<dbReference type="EMBL" id="CP002786">
    <property type="protein sequence ID" value="AEF42834.1"/>
    <property type="molecule type" value="Genomic_DNA"/>
</dbReference>
<evidence type="ECO:0000256" key="3">
    <source>
        <dbReference type="ARBA" id="ARBA00022679"/>
    </source>
</evidence>
<dbReference type="CDD" id="cd07809">
    <property type="entry name" value="ASKHA_NBD_FGGY_BaXK-like"/>
    <property type="match status" value="1"/>
</dbReference>
<dbReference type="PIRSF" id="PIRSF000538">
    <property type="entry name" value="GlpK"/>
    <property type="match status" value="1"/>
</dbReference>
<comment type="function">
    <text evidence="8">Catalyzes the phosphorylation of D-xylulose to D-xylulose 5-phosphate.</text>
</comment>
<dbReference type="GO" id="GO:0005998">
    <property type="term" value="P:xylulose catabolic process"/>
    <property type="evidence" value="ECO:0007669"/>
    <property type="project" value="UniProtKB-UniRule"/>
</dbReference>
<dbReference type="InterPro" id="IPR018485">
    <property type="entry name" value="FGGY_C"/>
</dbReference>
<dbReference type="STRING" id="443218.AS9A_4401"/>